<dbReference type="InterPro" id="IPR011335">
    <property type="entry name" value="Restrct_endonuc-II-like"/>
</dbReference>
<dbReference type="Pfam" id="PF02021">
    <property type="entry name" value="UPF0102"/>
    <property type="match status" value="1"/>
</dbReference>
<dbReference type="KEGG" id="pmaw:MACH26_07440"/>
<dbReference type="NCBIfam" id="NF009150">
    <property type="entry name" value="PRK12497.1-3"/>
    <property type="match status" value="1"/>
</dbReference>
<keyword evidence="4" id="KW-1185">Reference proteome</keyword>
<dbReference type="AlphaFoldDB" id="A0AA48KPA9"/>
<dbReference type="InterPro" id="IPR011856">
    <property type="entry name" value="tRNA_endonuc-like_dom_sf"/>
</dbReference>
<dbReference type="PANTHER" id="PTHR34039">
    <property type="entry name" value="UPF0102 PROTEIN YRAN"/>
    <property type="match status" value="1"/>
</dbReference>
<sequence length="118" mass="13929">MISGMKARLNGIWAEKKARSYLIKQGLTFVSANYHCRWGEIDLIFKEQEQWVFVEVKSKLNRNFGDAEASYTKSKQQKLHKAIMFWLAQKQMNAELTSFRIDLLAINDKQISWHKNVY</sequence>
<dbReference type="InterPro" id="IPR003509">
    <property type="entry name" value="UPF0102_YraN-like"/>
</dbReference>
<dbReference type="NCBIfam" id="TIGR00252">
    <property type="entry name" value="YraN family protein"/>
    <property type="match status" value="1"/>
</dbReference>
<dbReference type="Proteomes" id="UP001333710">
    <property type="component" value="Chromosome"/>
</dbReference>
<organism evidence="3 4">
    <name type="scientific">Planctobacterium marinum</name>
    <dbReference type="NCBI Taxonomy" id="1631968"/>
    <lineage>
        <taxon>Bacteria</taxon>
        <taxon>Pseudomonadati</taxon>
        <taxon>Pseudomonadota</taxon>
        <taxon>Gammaproteobacteria</taxon>
        <taxon>Alteromonadales</taxon>
        <taxon>Alteromonadaceae</taxon>
        <taxon>Planctobacterium</taxon>
    </lineage>
</organism>
<proteinExistence type="inferred from homology"/>
<dbReference type="HAMAP" id="MF_00048">
    <property type="entry name" value="UPF0102"/>
    <property type="match status" value="1"/>
</dbReference>
<reference evidence="3" key="1">
    <citation type="submission" date="2023-01" db="EMBL/GenBank/DDBJ databases">
        <title>Complete genome sequence of Planctobacterium marinum strain Dej080120_11.</title>
        <authorList>
            <person name="Ueki S."/>
            <person name="Maruyama F."/>
        </authorList>
    </citation>
    <scope>NUCLEOTIDE SEQUENCE</scope>
    <source>
        <strain evidence="3">Dej080120_11</strain>
    </source>
</reference>
<gene>
    <name evidence="3" type="ORF">MACH26_07440</name>
</gene>
<comment type="similarity">
    <text evidence="1 2">Belongs to the UPF0102 family.</text>
</comment>
<dbReference type="GO" id="GO:0003676">
    <property type="term" value="F:nucleic acid binding"/>
    <property type="evidence" value="ECO:0007669"/>
    <property type="project" value="InterPro"/>
</dbReference>
<dbReference type="Gene3D" id="3.40.1350.10">
    <property type="match status" value="1"/>
</dbReference>
<evidence type="ECO:0000313" key="3">
    <source>
        <dbReference type="EMBL" id="BDX05223.1"/>
    </source>
</evidence>
<protein>
    <recommendedName>
        <fullName evidence="2">UPF0102 protein MACH26_07440</fullName>
    </recommendedName>
</protein>
<evidence type="ECO:0000313" key="4">
    <source>
        <dbReference type="Proteomes" id="UP001333710"/>
    </source>
</evidence>
<dbReference type="SUPFAM" id="SSF52980">
    <property type="entry name" value="Restriction endonuclease-like"/>
    <property type="match status" value="1"/>
</dbReference>
<evidence type="ECO:0000256" key="1">
    <source>
        <dbReference type="ARBA" id="ARBA00006738"/>
    </source>
</evidence>
<name>A0AA48KPA9_9ALTE</name>
<dbReference type="EMBL" id="AP027272">
    <property type="protein sequence ID" value="BDX05223.1"/>
    <property type="molecule type" value="Genomic_DNA"/>
</dbReference>
<accession>A0AA48KPA9</accession>
<evidence type="ECO:0000256" key="2">
    <source>
        <dbReference type="HAMAP-Rule" id="MF_00048"/>
    </source>
</evidence>
<dbReference type="RefSeq" id="WP_338291189.1">
    <property type="nucleotide sequence ID" value="NZ_AP027272.1"/>
</dbReference>
<dbReference type="PANTHER" id="PTHR34039:SF1">
    <property type="entry name" value="UPF0102 PROTEIN YRAN"/>
    <property type="match status" value="1"/>
</dbReference>